<keyword evidence="2" id="KW-1185">Reference proteome</keyword>
<dbReference type="EMBL" id="CAJVQB010007877">
    <property type="protein sequence ID" value="CAG8710642.1"/>
    <property type="molecule type" value="Genomic_DNA"/>
</dbReference>
<evidence type="ECO:0000313" key="1">
    <source>
        <dbReference type="EMBL" id="CAG8710642.1"/>
    </source>
</evidence>
<sequence length="222" mass="24993">MTNAFTLFLKKLDYLNIPSMDDILYISKKFLPKLDYLNSPSMNGILYISKKFLTKIMLAAISALTQIAQNVKAKVPLGVPAVGQTFKIIQSDNKPVTIPNHGFPRGTLSSTYIADILSLSENPNLDQTLKIENEFKLILVLLVDEQSAYNSVERSMSTFLKKLEGIILPVNHFVSHLNTMVNIIDSNLELYNFHYATGLINTVYYVTILLIYKDVIMLDAVL</sequence>
<proteinExistence type="predicted"/>
<dbReference type="PANTHER" id="PTHR46954:SF1">
    <property type="entry name" value="C2H2-TYPE DOMAIN-CONTAINING PROTEIN"/>
    <property type="match status" value="1"/>
</dbReference>
<gene>
    <name evidence="1" type="ORF">GMARGA_LOCUS12724</name>
</gene>
<accession>A0ABN7V1G8</accession>
<evidence type="ECO:0000313" key="2">
    <source>
        <dbReference type="Proteomes" id="UP000789901"/>
    </source>
</evidence>
<dbReference type="PANTHER" id="PTHR46954">
    <property type="entry name" value="C2H2-TYPE DOMAIN-CONTAINING PROTEIN"/>
    <property type="match status" value="1"/>
</dbReference>
<dbReference type="Proteomes" id="UP000789901">
    <property type="component" value="Unassembled WGS sequence"/>
</dbReference>
<protein>
    <submittedName>
        <fullName evidence="1">887_t:CDS:1</fullName>
    </submittedName>
</protein>
<name>A0ABN7V1G8_GIGMA</name>
<comment type="caution">
    <text evidence="1">The sequence shown here is derived from an EMBL/GenBank/DDBJ whole genome shotgun (WGS) entry which is preliminary data.</text>
</comment>
<organism evidence="1 2">
    <name type="scientific">Gigaspora margarita</name>
    <dbReference type="NCBI Taxonomy" id="4874"/>
    <lineage>
        <taxon>Eukaryota</taxon>
        <taxon>Fungi</taxon>
        <taxon>Fungi incertae sedis</taxon>
        <taxon>Mucoromycota</taxon>
        <taxon>Glomeromycotina</taxon>
        <taxon>Glomeromycetes</taxon>
        <taxon>Diversisporales</taxon>
        <taxon>Gigasporaceae</taxon>
        <taxon>Gigaspora</taxon>
    </lineage>
</organism>
<reference evidence="1 2" key="1">
    <citation type="submission" date="2021-06" db="EMBL/GenBank/DDBJ databases">
        <authorList>
            <person name="Kallberg Y."/>
            <person name="Tangrot J."/>
            <person name="Rosling A."/>
        </authorList>
    </citation>
    <scope>NUCLEOTIDE SEQUENCE [LARGE SCALE GENOMIC DNA]</scope>
    <source>
        <strain evidence="1 2">120-4 pot B 10/14</strain>
    </source>
</reference>
<feature type="non-terminal residue" evidence="1">
    <location>
        <position position="222"/>
    </location>
</feature>